<dbReference type="AlphaFoldDB" id="A0AA88IGV5"/>
<comment type="caution">
    <text evidence="2">The sequence shown here is derived from an EMBL/GenBank/DDBJ whole genome shotgun (WGS) entry which is preliminary data.</text>
</comment>
<accession>A0AA88IGV5</accession>
<dbReference type="EMBL" id="JAUPFM010000043">
    <property type="protein sequence ID" value="KAK2814463.1"/>
    <property type="molecule type" value="Genomic_DNA"/>
</dbReference>
<feature type="region of interest" description="Disordered" evidence="1">
    <location>
        <begin position="1"/>
        <end position="93"/>
    </location>
</feature>
<proteinExistence type="predicted"/>
<feature type="compositionally biased region" description="Basic residues" evidence="1">
    <location>
        <begin position="42"/>
        <end position="61"/>
    </location>
</feature>
<evidence type="ECO:0000313" key="3">
    <source>
        <dbReference type="Proteomes" id="UP001187415"/>
    </source>
</evidence>
<reference evidence="2" key="1">
    <citation type="submission" date="2023-07" db="EMBL/GenBank/DDBJ databases">
        <title>Chromosome-level Genome Assembly of Striped Snakehead (Channa striata).</title>
        <authorList>
            <person name="Liu H."/>
        </authorList>
    </citation>
    <scope>NUCLEOTIDE SEQUENCE</scope>
    <source>
        <strain evidence="2">Gz</strain>
        <tissue evidence="2">Muscle</tissue>
    </source>
</reference>
<protein>
    <submittedName>
        <fullName evidence="2">Uncharacterized protein</fullName>
    </submittedName>
</protein>
<sequence>MLDGSPAHGDEANIGNIGNVENNNPVMLIPGGDGLNAGSKPLLKKGGRKLRSTAPLHHQKPPRTSPVICLSDHNNNTVPAASPGTGTEPPAGTHTVLSLHHLKQGAKKELLKSKAAD</sequence>
<evidence type="ECO:0000313" key="2">
    <source>
        <dbReference type="EMBL" id="KAK2814463.1"/>
    </source>
</evidence>
<evidence type="ECO:0000256" key="1">
    <source>
        <dbReference type="SAM" id="MobiDB-lite"/>
    </source>
</evidence>
<gene>
    <name evidence="2" type="ORF">Q5P01_000412</name>
</gene>
<feature type="compositionally biased region" description="Low complexity" evidence="1">
    <location>
        <begin position="13"/>
        <end position="24"/>
    </location>
</feature>
<dbReference type="Proteomes" id="UP001187415">
    <property type="component" value="Unassembled WGS sequence"/>
</dbReference>
<organism evidence="2 3">
    <name type="scientific">Channa striata</name>
    <name type="common">Snakehead murrel</name>
    <name type="synonym">Ophicephalus striatus</name>
    <dbReference type="NCBI Taxonomy" id="64152"/>
    <lineage>
        <taxon>Eukaryota</taxon>
        <taxon>Metazoa</taxon>
        <taxon>Chordata</taxon>
        <taxon>Craniata</taxon>
        <taxon>Vertebrata</taxon>
        <taxon>Euteleostomi</taxon>
        <taxon>Actinopterygii</taxon>
        <taxon>Neopterygii</taxon>
        <taxon>Teleostei</taxon>
        <taxon>Neoteleostei</taxon>
        <taxon>Acanthomorphata</taxon>
        <taxon>Anabantaria</taxon>
        <taxon>Anabantiformes</taxon>
        <taxon>Channoidei</taxon>
        <taxon>Channidae</taxon>
        <taxon>Channa</taxon>
    </lineage>
</organism>
<keyword evidence="3" id="KW-1185">Reference proteome</keyword>
<name>A0AA88IGV5_CHASR</name>